<proteinExistence type="predicted"/>
<evidence type="ECO:0000313" key="2">
    <source>
        <dbReference type="EMBL" id="QDJ27813.1"/>
    </source>
</evidence>
<keyword evidence="1" id="KW-1133">Transmembrane helix</keyword>
<dbReference type="Proteomes" id="UP000516280">
    <property type="component" value="Chromosome"/>
</dbReference>
<evidence type="ECO:0000313" key="3">
    <source>
        <dbReference type="Proteomes" id="UP000516280"/>
    </source>
</evidence>
<feature type="transmembrane region" description="Helical" evidence="1">
    <location>
        <begin position="130"/>
        <end position="150"/>
    </location>
</feature>
<dbReference type="RefSeq" id="WP_109834736.1">
    <property type="nucleotide sequence ID" value="NZ_CP017195.1"/>
</dbReference>
<dbReference type="AlphaFoldDB" id="A0A7L4WE98"/>
<name>A0A7L4WE98_9LACT</name>
<keyword evidence="1" id="KW-0472">Membrane</keyword>
<dbReference type="KEGG" id="lpaa:BHS01_04390"/>
<evidence type="ECO:0008006" key="4">
    <source>
        <dbReference type="Google" id="ProtNLM"/>
    </source>
</evidence>
<evidence type="ECO:0000256" key="1">
    <source>
        <dbReference type="SAM" id="Phobius"/>
    </source>
</evidence>
<dbReference type="EMBL" id="CP017195">
    <property type="protein sequence ID" value="QDJ27813.1"/>
    <property type="molecule type" value="Genomic_DNA"/>
</dbReference>
<organism evidence="2 3">
    <name type="scientific">Pseudolactococcus paracarnosus</name>
    <dbReference type="NCBI Taxonomy" id="2749962"/>
    <lineage>
        <taxon>Bacteria</taxon>
        <taxon>Bacillati</taxon>
        <taxon>Bacillota</taxon>
        <taxon>Bacilli</taxon>
        <taxon>Lactobacillales</taxon>
        <taxon>Streptococcaceae</taxon>
        <taxon>Pseudolactococcus</taxon>
    </lineage>
</organism>
<protein>
    <recommendedName>
        <fullName evidence="4">DUF443 family protein</fullName>
    </recommendedName>
</protein>
<feature type="transmembrane region" description="Helical" evidence="1">
    <location>
        <begin position="99"/>
        <end position="118"/>
    </location>
</feature>
<gene>
    <name evidence="2" type="ORF">BHS01_04390</name>
</gene>
<sequence length="160" mass="18342">MTFFIPIIEAIGAWLLFAAPLLQATTELHEEVAGWEAIKQGFQMSKKINIKQVSLWWWLLPPVKIFLERRKISKIKQAYADITLSDETHKTLRRFSLKANGWIGVTLGGWLVAISTSWELVETFELGIKTWGFLLLLLTYTSILFTIKLITKSSHQSYTA</sequence>
<accession>A0A7L4WE98</accession>
<keyword evidence="1" id="KW-0812">Transmembrane</keyword>
<reference evidence="2 3" key="1">
    <citation type="submission" date="2016-09" db="EMBL/GenBank/DDBJ databases">
        <title>Lactic acid bacteria from MAP meat Genome sequencing and assembly.</title>
        <authorList>
            <person name="Behr J."/>
            <person name="Hilgarth M."/>
            <person name="Vogel R.F."/>
        </authorList>
    </citation>
    <scope>NUCLEOTIDE SEQUENCE [LARGE SCALE GENOMIC DNA]</scope>
    <source>
        <strain evidence="2 3">TMW21615</strain>
    </source>
</reference>